<feature type="region of interest" description="Disordered" evidence="1">
    <location>
        <begin position="515"/>
        <end position="556"/>
    </location>
</feature>
<evidence type="ECO:0000313" key="2">
    <source>
        <dbReference type="EMBL" id="SPC73387.1"/>
    </source>
</evidence>
<dbReference type="Pfam" id="PF07093">
    <property type="entry name" value="SGT1"/>
    <property type="match status" value="1"/>
</dbReference>
<proteinExistence type="predicted"/>
<feature type="region of interest" description="Disordered" evidence="1">
    <location>
        <begin position="438"/>
        <end position="462"/>
    </location>
</feature>
<dbReference type="EMBL" id="OIVN01000055">
    <property type="protein sequence ID" value="SPC73387.1"/>
    <property type="molecule type" value="Genomic_DNA"/>
</dbReference>
<feature type="compositionally biased region" description="Acidic residues" evidence="1">
    <location>
        <begin position="524"/>
        <end position="555"/>
    </location>
</feature>
<feature type="compositionally biased region" description="Basic and acidic residues" evidence="1">
    <location>
        <begin position="438"/>
        <end position="450"/>
    </location>
</feature>
<reference evidence="2" key="1">
    <citation type="submission" date="2018-02" db="EMBL/GenBank/DDBJ databases">
        <authorList>
            <person name="Cohen D.B."/>
            <person name="Kent A.D."/>
        </authorList>
    </citation>
    <scope>NUCLEOTIDE SEQUENCE</scope>
</reference>
<dbReference type="AlphaFoldDB" id="A0A2N9E3A1"/>
<organism evidence="2">
    <name type="scientific">Fagus sylvatica</name>
    <name type="common">Beechnut</name>
    <dbReference type="NCBI Taxonomy" id="28930"/>
    <lineage>
        <taxon>Eukaryota</taxon>
        <taxon>Viridiplantae</taxon>
        <taxon>Streptophyta</taxon>
        <taxon>Embryophyta</taxon>
        <taxon>Tracheophyta</taxon>
        <taxon>Spermatophyta</taxon>
        <taxon>Magnoliopsida</taxon>
        <taxon>eudicotyledons</taxon>
        <taxon>Gunneridae</taxon>
        <taxon>Pentapetalae</taxon>
        <taxon>rosids</taxon>
        <taxon>fabids</taxon>
        <taxon>Fagales</taxon>
        <taxon>Fagaceae</taxon>
        <taxon>Fagus</taxon>
    </lineage>
</organism>
<gene>
    <name evidence="2" type="ORF">FSB_LOCUS1269</name>
</gene>
<feature type="region of interest" description="Disordered" evidence="1">
    <location>
        <begin position="581"/>
        <end position="600"/>
    </location>
</feature>
<dbReference type="GO" id="GO:0005634">
    <property type="term" value="C:nucleus"/>
    <property type="evidence" value="ECO:0007669"/>
    <property type="project" value="TreeGrafter"/>
</dbReference>
<dbReference type="PANTHER" id="PTHR13060">
    <property type="entry name" value="SGT1 PROTEIN HSGT1 SUPPRESSOR OF GCR2"/>
    <property type="match status" value="1"/>
</dbReference>
<dbReference type="PANTHER" id="PTHR13060:SF0">
    <property type="entry name" value="PROTEIN ECDYSONELESS HOMOLOG"/>
    <property type="match status" value="1"/>
</dbReference>
<evidence type="ECO:0000256" key="1">
    <source>
        <dbReference type="SAM" id="MobiDB-lite"/>
    </source>
</evidence>
<accession>A0A2N9E3A1</accession>
<name>A0A2N9E3A1_FAGSY</name>
<sequence length="879" mass="100270">MAGAPEHDIFSQKSLRLPDDTVFYAIFPDFSLNSNPTPDLSSSLQSLHLQILQTLSPFTTDYLWQHEPFTLSLSSLPKPSCLCSSHLPHLHGHLRFGDNLDDEWFTVFLLFHISTAFPSLSIRVWDTDGEFLLIEAAFHLPRWLNPENSLNRVFIRQGHLHIVPRDRLPSPTLTDSLRFIINRGDESLASDPVQTAVKNRLSDYPERAQSNMHRVRVRVPVSVAQVLKHEPCLISLAVEGFYDRDIDSMKYAAKLDKFFPNRREEELIRVAVRMSRAMYAQLVQQAFQAPKNYPMPNRSDTVAYGEAELGLKIACGLEMIYQLRKREGLEGKGSTWEAYKESLERSGYFQGLLPGSKEYQRLMHNAEEYYRNSSLFSRTSELLSAPVRRIDEILALPHSADDFRSQEVPSSDDDSWLYNGEDELNAALLERQKEMDLYKSKHEKKQKGQEDTGPSSSSNVDEVGLGDIAKTMQDFVHKVSTYKGAEVPENRNIEDVDLDVDRFVKDMESIMKRQGFEDAGSNVDIEEGSSSDFDMDESEDESDIAEPSEDNEDEKETFMHSYSDAMNEELKTTTLTKSFVRANEQAPKKDEGTSNATVDMDEDFTPVDVDVNLVKSFLDSFSSQQGLPGPASNLAWAHGCTAPPKALMSSKPFLDLPFHPNKSEVFFSAVPDEMKAQILGILQFREGSLPVRYSVLPLIPGKLSFNVCQPLLDKMFWSSNFILPKKVIKALEQSFNHFLWKGQEACRGGIKVAWDQDCTWGWKAILNLRNDARRFIKFDVGDASKFEAKVEIVLHNKVWVWRPARKLQNAEITCFSSVPLHKRIWDGIMDLCLRPTAKHNWNEVLSWGIRNLKVNGVRSSIYKLALWATVYYIWFQQMP</sequence>
<dbReference type="InterPro" id="IPR010770">
    <property type="entry name" value="Ecd"/>
</dbReference>
<protein>
    <submittedName>
        <fullName evidence="2">Uncharacterized protein</fullName>
    </submittedName>
</protein>